<feature type="repeat" description="ANK" evidence="8">
    <location>
        <begin position="112"/>
        <end position="144"/>
    </location>
</feature>
<dbReference type="Pfam" id="PF00023">
    <property type="entry name" value="Ank"/>
    <property type="match status" value="2"/>
</dbReference>
<feature type="repeat" description="ANK" evidence="8">
    <location>
        <begin position="378"/>
        <end position="410"/>
    </location>
</feature>
<protein>
    <submittedName>
        <fullName evidence="10">Uncharacterized protein</fullName>
    </submittedName>
</protein>
<dbReference type="PANTHER" id="PTHR47143:SF1">
    <property type="entry name" value="ION_TRANS DOMAIN-CONTAINING PROTEIN"/>
    <property type="match status" value="1"/>
</dbReference>
<dbReference type="GO" id="GO:0022857">
    <property type="term" value="F:transmembrane transporter activity"/>
    <property type="evidence" value="ECO:0007669"/>
    <property type="project" value="TreeGrafter"/>
</dbReference>
<evidence type="ECO:0000256" key="5">
    <source>
        <dbReference type="ARBA" id="ARBA00023065"/>
    </source>
</evidence>
<dbReference type="SMART" id="SM00248">
    <property type="entry name" value="ANK"/>
    <property type="match status" value="6"/>
</dbReference>
<gene>
    <name evidence="10" type="ORF">MNOR_LOCUS35443</name>
</gene>
<keyword evidence="3" id="KW-0677">Repeat</keyword>
<evidence type="ECO:0000256" key="2">
    <source>
        <dbReference type="ARBA" id="ARBA00022606"/>
    </source>
</evidence>
<dbReference type="SUPFAM" id="SSF48403">
    <property type="entry name" value="Ankyrin repeat"/>
    <property type="match status" value="2"/>
</dbReference>
<keyword evidence="9" id="KW-1133">Transmembrane helix</keyword>
<evidence type="ECO:0000256" key="7">
    <source>
        <dbReference type="ARBA" id="ARBA00023303"/>
    </source>
</evidence>
<evidence type="ECO:0000256" key="1">
    <source>
        <dbReference type="ARBA" id="ARBA00022448"/>
    </source>
</evidence>
<evidence type="ECO:0000256" key="8">
    <source>
        <dbReference type="PROSITE-ProRule" id="PRU00023"/>
    </source>
</evidence>
<evidence type="ECO:0000256" key="3">
    <source>
        <dbReference type="ARBA" id="ARBA00022737"/>
    </source>
</evidence>
<evidence type="ECO:0000256" key="6">
    <source>
        <dbReference type="ARBA" id="ARBA00023180"/>
    </source>
</evidence>
<feature type="transmembrane region" description="Helical" evidence="9">
    <location>
        <begin position="502"/>
        <end position="523"/>
    </location>
</feature>
<keyword evidence="7" id="KW-0407">Ion channel</keyword>
<dbReference type="InterPro" id="IPR036770">
    <property type="entry name" value="Ankyrin_rpt-contain_sf"/>
</dbReference>
<keyword evidence="2" id="KW-0716">Sensory transduction</keyword>
<feature type="repeat" description="ANK" evidence="8">
    <location>
        <begin position="257"/>
        <end position="289"/>
    </location>
</feature>
<dbReference type="Proteomes" id="UP001497623">
    <property type="component" value="Unassembled WGS sequence"/>
</dbReference>
<keyword evidence="6" id="KW-0325">Glycoprotein</keyword>
<dbReference type="Gene3D" id="1.25.40.20">
    <property type="entry name" value="Ankyrin repeat-containing domain"/>
    <property type="match status" value="2"/>
</dbReference>
<evidence type="ECO:0000313" key="10">
    <source>
        <dbReference type="EMBL" id="CAL4181650.1"/>
    </source>
</evidence>
<dbReference type="Pfam" id="PF12796">
    <property type="entry name" value="Ank_2"/>
    <property type="match status" value="1"/>
</dbReference>
<keyword evidence="1" id="KW-0813">Transport</keyword>
<dbReference type="EMBL" id="CAXKWB010059180">
    <property type="protein sequence ID" value="CAL4181650.1"/>
    <property type="molecule type" value="Genomic_DNA"/>
</dbReference>
<dbReference type="InterPro" id="IPR002110">
    <property type="entry name" value="Ankyrin_rpt"/>
</dbReference>
<dbReference type="PANTHER" id="PTHR47143">
    <property type="entry name" value="TRANSIENT RECEPTOR POTENTIAL CATION CHANNEL PROTEIN PAINLESS"/>
    <property type="match status" value="1"/>
</dbReference>
<reference evidence="10 11" key="1">
    <citation type="submission" date="2024-05" db="EMBL/GenBank/DDBJ databases">
        <authorList>
            <person name="Wallberg A."/>
        </authorList>
    </citation>
    <scope>NUCLEOTIDE SEQUENCE [LARGE SCALE GENOMIC DNA]</scope>
</reference>
<dbReference type="PROSITE" id="PS50297">
    <property type="entry name" value="ANK_REP_REGION"/>
    <property type="match status" value="3"/>
</dbReference>
<keyword evidence="11" id="KW-1185">Reference proteome</keyword>
<proteinExistence type="predicted"/>
<comment type="caution">
    <text evidence="10">The sequence shown here is derived from an EMBL/GenBank/DDBJ whole genome shotgun (WGS) entry which is preliminary data.</text>
</comment>
<name>A0AAV2SEW3_MEGNR</name>
<keyword evidence="9" id="KW-0812">Transmembrane</keyword>
<dbReference type="GO" id="GO:0034220">
    <property type="term" value="P:monoatomic ion transmembrane transport"/>
    <property type="evidence" value="ECO:0007669"/>
    <property type="project" value="UniProtKB-KW"/>
</dbReference>
<keyword evidence="9" id="KW-0472">Membrane</keyword>
<keyword evidence="4 8" id="KW-0040">ANK repeat</keyword>
<accession>A0AAV2SEW3</accession>
<evidence type="ECO:0000256" key="9">
    <source>
        <dbReference type="SAM" id="Phobius"/>
    </source>
</evidence>
<dbReference type="GO" id="GO:1902495">
    <property type="term" value="C:transmembrane transporter complex"/>
    <property type="evidence" value="ECO:0007669"/>
    <property type="project" value="TreeGrafter"/>
</dbReference>
<evidence type="ECO:0000313" key="11">
    <source>
        <dbReference type="Proteomes" id="UP001497623"/>
    </source>
</evidence>
<keyword evidence="5" id="KW-0406">Ion transport</keyword>
<feature type="non-terminal residue" evidence="10">
    <location>
        <position position="531"/>
    </location>
</feature>
<evidence type="ECO:0000256" key="4">
    <source>
        <dbReference type="ARBA" id="ARBA00023043"/>
    </source>
</evidence>
<dbReference type="InterPro" id="IPR052076">
    <property type="entry name" value="TRP_cation_channel"/>
</dbReference>
<organism evidence="10 11">
    <name type="scientific">Meganyctiphanes norvegica</name>
    <name type="common">Northern krill</name>
    <name type="synonym">Thysanopoda norvegica</name>
    <dbReference type="NCBI Taxonomy" id="48144"/>
    <lineage>
        <taxon>Eukaryota</taxon>
        <taxon>Metazoa</taxon>
        <taxon>Ecdysozoa</taxon>
        <taxon>Arthropoda</taxon>
        <taxon>Crustacea</taxon>
        <taxon>Multicrustacea</taxon>
        <taxon>Malacostraca</taxon>
        <taxon>Eumalacostraca</taxon>
        <taxon>Eucarida</taxon>
        <taxon>Euphausiacea</taxon>
        <taxon>Euphausiidae</taxon>
        <taxon>Meganyctiphanes</taxon>
    </lineage>
</organism>
<sequence length="531" mass="60695">MPPGTWMRRLDGNGVNDAQNIFFNILPFSSAESIITQKSQKVKNLHILPYKGITAFLRTLSGPYRMLLYNNFPTNSVKISMRPIVRNKARNIRTIAAQVRVQNERYEDLSGDKYCPLHYAAERGNHEVIKVLLKGGANPNVTESGYRHSPLHLLLDSGDWETNEDSFNKALNALLEHQQINVEIHNKDNKTPFSLAKDKGWDYMVQKLSNPSHVQRHFAYELCETIKNDDFYQFKKIIREICDSKDKLTILNSNEDQGITLLQNACANGLTDFVKELVDNGADIAICDKTDGKLCIIYAAEKGYHNILDILIEEMKRIGKLKEGLKQSDKRKETPLHKVVKQEYIKETSDFKACLATLLSTIMAFDDSPTYIDAQDIFGNTPLHYAALQDDQAFVRNLLLSGAHLGIRNEFNTLAIKNIPASVLEDGLNECIKLNNDYKNLNDLRDLEIVLNYRMLVPSPGVQTPETDCIMFLSGSYAHRHLLLHPIISTFLSLKWQSIKKYYIFNLFIYIIFLTILTSYILLFHGVRHNH</sequence>
<dbReference type="PROSITE" id="PS50088">
    <property type="entry name" value="ANK_REPEAT"/>
    <property type="match status" value="3"/>
</dbReference>
<dbReference type="AlphaFoldDB" id="A0AAV2SEW3"/>